<evidence type="ECO:0000256" key="6">
    <source>
        <dbReference type="RuleBase" id="RU003634"/>
    </source>
</evidence>
<dbReference type="PRINTS" id="PR00100">
    <property type="entry name" value="AOTCASE"/>
</dbReference>
<feature type="domain" description="Aspartate/ornithine carbamoyltransferase carbamoyl-P binding" evidence="8">
    <location>
        <begin position="20"/>
        <end position="155"/>
    </location>
</feature>
<dbReference type="RefSeq" id="WP_111568976.1">
    <property type="nucleotide sequence ID" value="NZ_PIPK01000004.1"/>
</dbReference>
<sequence>MKATSTTQPVNTPNAAITQCVSLFDLSAVQIKQTLALAHEMKANPANYRQCLAGKSVALLFEKPSLRTRVSFDVGIQQLGGHAVYLDSKQVGPGSRETVTDIANNLACWTQAIVARVYQHTTLQQLAQGRVPVVNALCDEHHPCQTLADLMTLQELYGDDLSQVQLGYVGDGNNVCQSLMLGAAALGLKMRVVTPQGFAPTSEFANQLAQHYPDHNVQVSHALADLDGCDVLYTDTWISMGQEGQGADEKKAQFQPYALTHVLMQQTGAEHVMHCLPAHRDEEIESSLLDNQLDVVLRQAENRMHAQKALLALILQGDMV</sequence>
<comment type="similarity">
    <text evidence="1">Belongs to the aspartate/ornithine carbamoyltransferase superfamily. OTCase family.</text>
</comment>
<reference evidence="9 11" key="2">
    <citation type="submission" date="2018-06" db="EMBL/GenBank/DDBJ databases">
        <title>Genomic Encyclopedia of Type Strains, Phase III (KMG-III): the genomes of soil and plant-associated and newly described type strains.</title>
        <authorList>
            <person name="Whitman W."/>
        </authorList>
    </citation>
    <scope>NUCLEOTIDE SEQUENCE [LARGE SCALE GENOMIC DNA]</scope>
    <source>
        <strain evidence="9 11">CGMCC 1.15366</strain>
    </source>
</reference>
<dbReference type="AlphaFoldDB" id="A0A327X0R9"/>
<dbReference type="Pfam" id="PF00185">
    <property type="entry name" value="OTCace"/>
    <property type="match status" value="1"/>
</dbReference>
<dbReference type="PANTHER" id="PTHR45753:SF3">
    <property type="entry name" value="ORNITHINE TRANSCARBAMYLASE, MITOCHONDRIAL"/>
    <property type="match status" value="1"/>
</dbReference>
<dbReference type="NCBIfam" id="TIGR00658">
    <property type="entry name" value="orni_carb_tr"/>
    <property type="match status" value="1"/>
</dbReference>
<evidence type="ECO:0000259" key="7">
    <source>
        <dbReference type="Pfam" id="PF00185"/>
    </source>
</evidence>
<dbReference type="GO" id="GO:0042450">
    <property type="term" value="P:L-arginine biosynthetic process via ornithine"/>
    <property type="evidence" value="ECO:0007669"/>
    <property type="project" value="UniProtKB-UniRule"/>
</dbReference>
<feature type="domain" description="Aspartate/ornithine carbamoyltransferase Asp/Orn-binding" evidence="7">
    <location>
        <begin position="163"/>
        <end position="313"/>
    </location>
</feature>
<evidence type="ECO:0000256" key="4">
    <source>
        <dbReference type="ARBA" id="ARBA00048772"/>
    </source>
</evidence>
<dbReference type="GO" id="GO:0016597">
    <property type="term" value="F:amino acid binding"/>
    <property type="evidence" value="ECO:0007669"/>
    <property type="project" value="InterPro"/>
</dbReference>
<evidence type="ECO:0000259" key="8">
    <source>
        <dbReference type="Pfam" id="PF02729"/>
    </source>
</evidence>
<evidence type="ECO:0000313" key="9">
    <source>
        <dbReference type="EMBL" id="RAJ98884.1"/>
    </source>
</evidence>
<dbReference type="GO" id="GO:0019240">
    <property type="term" value="P:citrulline biosynthetic process"/>
    <property type="evidence" value="ECO:0007669"/>
    <property type="project" value="TreeGrafter"/>
</dbReference>
<evidence type="ECO:0000313" key="12">
    <source>
        <dbReference type="Proteomes" id="UP000287865"/>
    </source>
</evidence>
<proteinExistence type="inferred from homology"/>
<dbReference type="Gene3D" id="3.40.50.1370">
    <property type="entry name" value="Aspartate/ornithine carbamoyltransferase"/>
    <property type="match status" value="2"/>
</dbReference>
<dbReference type="InterPro" id="IPR036901">
    <property type="entry name" value="Asp/Orn_carbamoylTrfase_sf"/>
</dbReference>
<dbReference type="EMBL" id="QLMD01000004">
    <property type="protein sequence ID" value="RAJ98884.1"/>
    <property type="molecule type" value="Genomic_DNA"/>
</dbReference>
<dbReference type="GO" id="GO:0004585">
    <property type="term" value="F:ornithine carbamoyltransferase activity"/>
    <property type="evidence" value="ECO:0007669"/>
    <property type="project" value="UniProtKB-UniRule"/>
</dbReference>
<dbReference type="InterPro" id="IPR002292">
    <property type="entry name" value="Orn/put_carbamltrans"/>
</dbReference>
<name>A0A327X0R9_9GAMM</name>
<keyword evidence="3 6" id="KW-0808">Transferase</keyword>
<organism evidence="9 11">
    <name type="scientific">Aliidiomarina maris</name>
    <dbReference type="NCBI Taxonomy" id="531312"/>
    <lineage>
        <taxon>Bacteria</taxon>
        <taxon>Pseudomonadati</taxon>
        <taxon>Pseudomonadota</taxon>
        <taxon>Gammaproteobacteria</taxon>
        <taxon>Alteromonadales</taxon>
        <taxon>Idiomarinaceae</taxon>
        <taxon>Aliidiomarina</taxon>
    </lineage>
</organism>
<comment type="caution">
    <text evidence="9">The sequence shown here is derived from an EMBL/GenBank/DDBJ whole genome shotgun (WGS) entry which is preliminary data.</text>
</comment>
<dbReference type="EMBL" id="PIPK01000004">
    <property type="protein sequence ID" value="RUO25030.1"/>
    <property type="molecule type" value="Genomic_DNA"/>
</dbReference>
<dbReference type="InterPro" id="IPR006132">
    <property type="entry name" value="Asp/Orn_carbamoyltranf_P-bd"/>
</dbReference>
<evidence type="ECO:0000256" key="3">
    <source>
        <dbReference type="ARBA" id="ARBA00022679"/>
    </source>
</evidence>
<dbReference type="Proteomes" id="UP000249203">
    <property type="component" value="Unassembled WGS sequence"/>
</dbReference>
<evidence type="ECO:0000256" key="2">
    <source>
        <dbReference type="ARBA" id="ARBA00013007"/>
    </source>
</evidence>
<gene>
    <name evidence="10" type="primary">argF</name>
    <name evidence="9" type="ORF">B0I24_10486</name>
    <name evidence="10" type="ORF">CWE07_06005</name>
</gene>
<dbReference type="FunFam" id="3.40.50.1370:FF:000008">
    <property type="entry name" value="Ornithine carbamoyltransferase"/>
    <property type="match status" value="1"/>
</dbReference>
<dbReference type="SUPFAM" id="SSF53671">
    <property type="entry name" value="Aspartate/ornithine carbamoyltransferase"/>
    <property type="match status" value="1"/>
</dbReference>
<protein>
    <recommendedName>
        <fullName evidence="2 5">Ornithine carbamoyltransferase</fullName>
        <ecNumber evidence="2 5">2.1.3.3</ecNumber>
    </recommendedName>
</protein>
<dbReference type="PRINTS" id="PR00102">
    <property type="entry name" value="OTCASE"/>
</dbReference>
<accession>A0A327X0R9</accession>
<dbReference type="NCBIfam" id="NF001986">
    <property type="entry name" value="PRK00779.1"/>
    <property type="match status" value="1"/>
</dbReference>
<reference evidence="10 12" key="1">
    <citation type="journal article" date="2018" name="Front. Microbiol.">
        <title>Genome-Based Analysis Reveals the Taxonomy and Diversity of the Family Idiomarinaceae.</title>
        <authorList>
            <person name="Liu Y."/>
            <person name="Lai Q."/>
            <person name="Shao Z."/>
        </authorList>
    </citation>
    <scope>NUCLEOTIDE SEQUENCE [LARGE SCALE GENOMIC DNA]</scope>
    <source>
        <strain evidence="10 12">CF12-14</strain>
    </source>
</reference>
<dbReference type="InterPro" id="IPR006130">
    <property type="entry name" value="Asp/Orn_carbamoylTrfase"/>
</dbReference>
<evidence type="ECO:0000256" key="5">
    <source>
        <dbReference type="NCBIfam" id="TIGR00658"/>
    </source>
</evidence>
<dbReference type="InterPro" id="IPR006131">
    <property type="entry name" value="Asp_carbamoyltransf_Asp/Orn-bd"/>
</dbReference>
<dbReference type="EC" id="2.1.3.3" evidence="2 5"/>
<evidence type="ECO:0000256" key="1">
    <source>
        <dbReference type="ARBA" id="ARBA00007805"/>
    </source>
</evidence>
<dbReference type="OrthoDB" id="9802587at2"/>
<evidence type="ECO:0000313" key="10">
    <source>
        <dbReference type="EMBL" id="RUO25030.1"/>
    </source>
</evidence>
<evidence type="ECO:0000313" key="11">
    <source>
        <dbReference type="Proteomes" id="UP000249203"/>
    </source>
</evidence>
<comment type="catalytic activity">
    <reaction evidence="4">
        <text>carbamoyl phosphate + L-ornithine = L-citrulline + phosphate + H(+)</text>
        <dbReference type="Rhea" id="RHEA:19513"/>
        <dbReference type="ChEBI" id="CHEBI:15378"/>
        <dbReference type="ChEBI" id="CHEBI:43474"/>
        <dbReference type="ChEBI" id="CHEBI:46911"/>
        <dbReference type="ChEBI" id="CHEBI:57743"/>
        <dbReference type="ChEBI" id="CHEBI:58228"/>
        <dbReference type="EC" id="2.1.3.3"/>
    </reaction>
</comment>
<dbReference type="Pfam" id="PF02729">
    <property type="entry name" value="OTCace_N"/>
    <property type="match status" value="1"/>
</dbReference>
<dbReference type="Proteomes" id="UP000287865">
    <property type="component" value="Unassembled WGS sequence"/>
</dbReference>
<dbReference type="PANTHER" id="PTHR45753">
    <property type="entry name" value="ORNITHINE CARBAMOYLTRANSFERASE, MITOCHONDRIAL"/>
    <property type="match status" value="1"/>
</dbReference>
<keyword evidence="12" id="KW-1185">Reference proteome</keyword>